<comment type="caution">
    <text evidence="1">The sequence shown here is derived from an EMBL/GenBank/DDBJ whole genome shotgun (WGS) entry which is preliminary data.</text>
</comment>
<gene>
    <name evidence="1" type="ORF">EV186_101422</name>
</gene>
<dbReference type="GO" id="GO:0032259">
    <property type="term" value="P:methylation"/>
    <property type="evidence" value="ECO:0007669"/>
    <property type="project" value="UniProtKB-KW"/>
</dbReference>
<proteinExistence type="predicted"/>
<dbReference type="EMBL" id="SNXZ01000001">
    <property type="protein sequence ID" value="TDQ04470.1"/>
    <property type="molecule type" value="Genomic_DNA"/>
</dbReference>
<dbReference type="GO" id="GO:0008168">
    <property type="term" value="F:methyltransferase activity"/>
    <property type="evidence" value="ECO:0007669"/>
    <property type="project" value="UniProtKB-KW"/>
</dbReference>
<dbReference type="InterPro" id="IPR029063">
    <property type="entry name" value="SAM-dependent_MTases_sf"/>
</dbReference>
<sequence>MVSHVREEADFDAAWRRAEPVPGWLTQAQGRALWDAVGRLGPGALVVEIGSHQGRSTIILGLAARARGARVIAVDAFVDGKLFGGSPTRQRFEANIAAAGLDDVVELVVGYSTKLRPTWDRPIDLLYVDGKHDYWTYTDDLLWSRHLPADAEILVHDCYSSIGVTLGTIAKILFGSRYTYVDRAGSLARFALRRPTTKDRLRVLRELPWFARNVVIKVLLRLRLRPVARVLGHDEPYDPY</sequence>
<evidence type="ECO:0000313" key="2">
    <source>
        <dbReference type="Proteomes" id="UP000295444"/>
    </source>
</evidence>
<dbReference type="Gene3D" id="3.40.50.150">
    <property type="entry name" value="Vaccinia Virus protein VP39"/>
    <property type="match status" value="1"/>
</dbReference>
<name>A0A4R6SLN5_LABRH</name>
<dbReference type="OrthoDB" id="6075445at2"/>
<organism evidence="1 2">
    <name type="scientific">Labedaea rhizosphaerae</name>
    <dbReference type="NCBI Taxonomy" id="598644"/>
    <lineage>
        <taxon>Bacteria</taxon>
        <taxon>Bacillati</taxon>
        <taxon>Actinomycetota</taxon>
        <taxon>Actinomycetes</taxon>
        <taxon>Pseudonocardiales</taxon>
        <taxon>Pseudonocardiaceae</taxon>
        <taxon>Labedaea</taxon>
    </lineage>
</organism>
<dbReference type="Pfam" id="PF13578">
    <property type="entry name" value="Methyltransf_24"/>
    <property type="match status" value="1"/>
</dbReference>
<accession>A0A4R6SLN5</accession>
<evidence type="ECO:0000313" key="1">
    <source>
        <dbReference type="EMBL" id="TDQ04470.1"/>
    </source>
</evidence>
<dbReference type="AlphaFoldDB" id="A0A4R6SLN5"/>
<keyword evidence="1" id="KW-0489">Methyltransferase</keyword>
<dbReference type="SUPFAM" id="SSF53335">
    <property type="entry name" value="S-adenosyl-L-methionine-dependent methyltransferases"/>
    <property type="match status" value="1"/>
</dbReference>
<keyword evidence="1" id="KW-0808">Transferase</keyword>
<protein>
    <submittedName>
        <fullName evidence="1">Putative O-methyltransferase YrrM</fullName>
    </submittedName>
</protein>
<reference evidence="1 2" key="1">
    <citation type="submission" date="2019-03" db="EMBL/GenBank/DDBJ databases">
        <title>Genomic Encyclopedia of Type Strains, Phase IV (KMG-IV): sequencing the most valuable type-strain genomes for metagenomic binning, comparative biology and taxonomic classification.</title>
        <authorList>
            <person name="Goeker M."/>
        </authorList>
    </citation>
    <scope>NUCLEOTIDE SEQUENCE [LARGE SCALE GENOMIC DNA]</scope>
    <source>
        <strain evidence="1 2">DSM 45361</strain>
    </source>
</reference>
<dbReference type="Proteomes" id="UP000295444">
    <property type="component" value="Unassembled WGS sequence"/>
</dbReference>
<keyword evidence="2" id="KW-1185">Reference proteome</keyword>